<dbReference type="Pfam" id="PF13419">
    <property type="entry name" value="HAD_2"/>
    <property type="match status" value="1"/>
</dbReference>
<dbReference type="InterPro" id="IPR036412">
    <property type="entry name" value="HAD-like_sf"/>
</dbReference>
<gene>
    <name evidence="1" type="ORF">H9935_00270</name>
</gene>
<protein>
    <submittedName>
        <fullName evidence="1">HAD-IA family hydrolase</fullName>
    </submittedName>
</protein>
<accession>A0A9D2N1P6</accession>
<dbReference type="SFLD" id="SFLDS00003">
    <property type="entry name" value="Haloacid_Dehalogenase"/>
    <property type="match status" value="1"/>
</dbReference>
<dbReference type="GO" id="GO:0004713">
    <property type="term" value="F:protein tyrosine kinase activity"/>
    <property type="evidence" value="ECO:0007669"/>
    <property type="project" value="TreeGrafter"/>
</dbReference>
<dbReference type="InterPro" id="IPR023198">
    <property type="entry name" value="PGP-like_dom2"/>
</dbReference>
<name>A0A9D2N1P6_9FIRM</name>
<dbReference type="InterPro" id="IPR006439">
    <property type="entry name" value="HAD-SF_hydro_IA"/>
</dbReference>
<dbReference type="SFLD" id="SFLDG01129">
    <property type="entry name" value="C1.5:_HAD__Beta-PGM__Phosphata"/>
    <property type="match status" value="1"/>
</dbReference>
<dbReference type="FunFam" id="3.40.50.1000:FF:000022">
    <property type="entry name" value="Phosphoglycolate phosphatase"/>
    <property type="match status" value="1"/>
</dbReference>
<proteinExistence type="predicted"/>
<reference evidence="1" key="2">
    <citation type="submission" date="2021-04" db="EMBL/GenBank/DDBJ databases">
        <authorList>
            <person name="Gilroy R."/>
        </authorList>
    </citation>
    <scope>NUCLEOTIDE SEQUENCE</scope>
    <source>
        <strain evidence="1">ChiSxjej6B18-287</strain>
    </source>
</reference>
<dbReference type="InterPro" id="IPR050155">
    <property type="entry name" value="HAD-like_hydrolase_sf"/>
</dbReference>
<evidence type="ECO:0000313" key="2">
    <source>
        <dbReference type="Proteomes" id="UP000823893"/>
    </source>
</evidence>
<comment type="caution">
    <text evidence="1">The sequence shown here is derived from an EMBL/GenBank/DDBJ whole genome shotgun (WGS) entry which is preliminary data.</text>
</comment>
<keyword evidence="1" id="KW-0378">Hydrolase</keyword>
<dbReference type="EMBL" id="DWWV01000004">
    <property type="protein sequence ID" value="HJC09246.1"/>
    <property type="molecule type" value="Genomic_DNA"/>
</dbReference>
<organism evidence="1 2">
    <name type="scientific">Candidatus Blautia merdigallinarum</name>
    <dbReference type="NCBI Taxonomy" id="2838495"/>
    <lineage>
        <taxon>Bacteria</taxon>
        <taxon>Bacillati</taxon>
        <taxon>Bacillota</taxon>
        <taxon>Clostridia</taxon>
        <taxon>Lachnospirales</taxon>
        <taxon>Lachnospiraceae</taxon>
        <taxon>Blautia</taxon>
    </lineage>
</organism>
<dbReference type="SUPFAM" id="SSF56784">
    <property type="entry name" value="HAD-like"/>
    <property type="match status" value="1"/>
</dbReference>
<dbReference type="Proteomes" id="UP000823893">
    <property type="component" value="Unassembled WGS sequence"/>
</dbReference>
<sequence>MNYQGILFDLDGTLTASGEGITKSVQYALEKMGKPELGEDLKKLEVFVGPPLLEQFMVYAGFCEEEAKEAVQYYRERYNVTGIFENKPYPGVEEVLGALKKQGIILAVASSKPDPMVKIVLEHFHLDTYFDVIRGSDISRPKMTKAEVILQVLGEMGYGDKRDQVIMVGDRHYDVLGAKETGLSCIGVTYGYGTREELLGAGAVQTADSTWELEKILLHHPADNRKNPTG</sequence>
<dbReference type="PANTHER" id="PTHR43434">
    <property type="entry name" value="PHOSPHOGLYCOLATE PHOSPHATASE"/>
    <property type="match status" value="1"/>
</dbReference>
<dbReference type="Gene3D" id="1.10.150.240">
    <property type="entry name" value="Putative phosphatase, domain 2"/>
    <property type="match status" value="1"/>
</dbReference>
<dbReference type="AlphaFoldDB" id="A0A9D2N1P6"/>
<dbReference type="InterPro" id="IPR023214">
    <property type="entry name" value="HAD_sf"/>
</dbReference>
<reference evidence="1" key="1">
    <citation type="journal article" date="2021" name="PeerJ">
        <title>Extensive microbial diversity within the chicken gut microbiome revealed by metagenomics and culture.</title>
        <authorList>
            <person name="Gilroy R."/>
            <person name="Ravi A."/>
            <person name="Getino M."/>
            <person name="Pursley I."/>
            <person name="Horton D.L."/>
            <person name="Alikhan N.F."/>
            <person name="Baker D."/>
            <person name="Gharbi K."/>
            <person name="Hall N."/>
            <person name="Watson M."/>
            <person name="Adriaenssens E.M."/>
            <person name="Foster-Nyarko E."/>
            <person name="Jarju S."/>
            <person name="Secka A."/>
            <person name="Antonio M."/>
            <person name="Oren A."/>
            <person name="Chaudhuri R.R."/>
            <person name="La Ragione R."/>
            <person name="Hildebrand F."/>
            <person name="Pallen M.J."/>
        </authorList>
    </citation>
    <scope>NUCLEOTIDE SEQUENCE</scope>
    <source>
        <strain evidence="1">ChiSxjej6B18-287</strain>
    </source>
</reference>
<dbReference type="NCBIfam" id="TIGR01549">
    <property type="entry name" value="HAD-SF-IA-v1"/>
    <property type="match status" value="1"/>
</dbReference>
<evidence type="ECO:0000313" key="1">
    <source>
        <dbReference type="EMBL" id="HJC09246.1"/>
    </source>
</evidence>
<dbReference type="GO" id="GO:0005829">
    <property type="term" value="C:cytosol"/>
    <property type="evidence" value="ECO:0007669"/>
    <property type="project" value="TreeGrafter"/>
</dbReference>
<dbReference type="PRINTS" id="PR00413">
    <property type="entry name" value="HADHALOGNASE"/>
</dbReference>
<dbReference type="GO" id="GO:0016787">
    <property type="term" value="F:hydrolase activity"/>
    <property type="evidence" value="ECO:0007669"/>
    <property type="project" value="UniProtKB-KW"/>
</dbReference>
<dbReference type="Gene3D" id="3.40.50.1000">
    <property type="entry name" value="HAD superfamily/HAD-like"/>
    <property type="match status" value="1"/>
</dbReference>
<dbReference type="InterPro" id="IPR041492">
    <property type="entry name" value="HAD_2"/>
</dbReference>
<dbReference type="PANTHER" id="PTHR43434:SF20">
    <property type="entry name" value="5'-NUCLEOTIDASE"/>
    <property type="match status" value="1"/>
</dbReference>